<keyword evidence="4" id="KW-0378">Hydrolase</keyword>
<feature type="transmembrane region" description="Helical" evidence="7">
    <location>
        <begin position="103"/>
        <end position="129"/>
    </location>
</feature>
<comment type="subcellular location">
    <subcellularLocation>
        <location evidence="1">Membrane</location>
        <topology evidence="1">Multi-pass membrane protein</topology>
    </subcellularLocation>
</comment>
<evidence type="ECO:0000256" key="2">
    <source>
        <dbReference type="ARBA" id="ARBA00009045"/>
    </source>
</evidence>
<dbReference type="Pfam" id="PF01694">
    <property type="entry name" value="Rhomboid"/>
    <property type="match status" value="1"/>
</dbReference>
<keyword evidence="6 7" id="KW-0472">Membrane</keyword>
<feature type="transmembrane region" description="Helical" evidence="7">
    <location>
        <begin position="62"/>
        <end position="83"/>
    </location>
</feature>
<dbReference type="SUPFAM" id="SSF144091">
    <property type="entry name" value="Rhomboid-like"/>
    <property type="match status" value="1"/>
</dbReference>
<comment type="similarity">
    <text evidence="2">Belongs to the peptidase S54 family.</text>
</comment>
<evidence type="ECO:0000313" key="10">
    <source>
        <dbReference type="Proteomes" id="UP000654471"/>
    </source>
</evidence>
<name>A0ABQ2VG52_9ACTN</name>
<dbReference type="Gene3D" id="1.20.1540.10">
    <property type="entry name" value="Rhomboid-like"/>
    <property type="match status" value="1"/>
</dbReference>
<protein>
    <recommendedName>
        <fullName evidence="8">Peptidase S54 rhomboid domain-containing protein</fullName>
    </recommendedName>
</protein>
<evidence type="ECO:0000256" key="1">
    <source>
        <dbReference type="ARBA" id="ARBA00004141"/>
    </source>
</evidence>
<dbReference type="PANTHER" id="PTHR43731:SF14">
    <property type="entry name" value="PRESENILIN-ASSOCIATED RHOMBOID-LIKE PROTEIN, MITOCHONDRIAL"/>
    <property type="match status" value="1"/>
</dbReference>
<keyword evidence="5 7" id="KW-1133">Transmembrane helix</keyword>
<comment type="caution">
    <text evidence="9">The sequence shown here is derived from an EMBL/GenBank/DDBJ whole genome shotgun (WGS) entry which is preliminary data.</text>
</comment>
<evidence type="ECO:0000259" key="8">
    <source>
        <dbReference type="Pfam" id="PF01694"/>
    </source>
</evidence>
<dbReference type="InterPro" id="IPR022764">
    <property type="entry name" value="Peptidase_S54_rhomboid_dom"/>
</dbReference>
<keyword evidence="3 7" id="KW-0812">Transmembrane</keyword>
<organism evidence="9 10">
    <name type="scientific">Streptomyces albospinus</name>
    <dbReference type="NCBI Taxonomy" id="285515"/>
    <lineage>
        <taxon>Bacteria</taxon>
        <taxon>Bacillati</taxon>
        <taxon>Actinomycetota</taxon>
        <taxon>Actinomycetes</taxon>
        <taxon>Kitasatosporales</taxon>
        <taxon>Streptomycetaceae</taxon>
        <taxon>Streptomyces</taxon>
    </lineage>
</organism>
<feature type="transmembrane region" description="Helical" evidence="7">
    <location>
        <begin position="161"/>
        <end position="181"/>
    </location>
</feature>
<accession>A0ABQ2VG52</accession>
<feature type="transmembrane region" description="Helical" evidence="7">
    <location>
        <begin position="6"/>
        <end position="26"/>
    </location>
</feature>
<evidence type="ECO:0000256" key="3">
    <source>
        <dbReference type="ARBA" id="ARBA00022692"/>
    </source>
</evidence>
<gene>
    <name evidence="9" type="ORF">GCM10010211_58190</name>
</gene>
<feature type="domain" description="Peptidase S54 rhomboid" evidence="8">
    <location>
        <begin position="96"/>
        <end position="227"/>
    </location>
</feature>
<evidence type="ECO:0000256" key="7">
    <source>
        <dbReference type="SAM" id="Phobius"/>
    </source>
</evidence>
<evidence type="ECO:0000256" key="6">
    <source>
        <dbReference type="ARBA" id="ARBA00023136"/>
    </source>
</evidence>
<dbReference type="Proteomes" id="UP000654471">
    <property type="component" value="Unassembled WGS sequence"/>
</dbReference>
<keyword evidence="10" id="KW-1185">Reference proteome</keyword>
<evidence type="ECO:0000256" key="5">
    <source>
        <dbReference type="ARBA" id="ARBA00022989"/>
    </source>
</evidence>
<proteinExistence type="inferred from homology"/>
<sequence>MSPHEIGLYASAAVVVGVGMRTLVLVSPTTGSGGGGSAGGGAGPGEVLAVVRAALARRPWGTITLFAVMAVMAVVQYAVPAAVNDLMRQPGALSNGQWWRAGTALLVQSSGITQIALNLPALLVVGAVAESALGRWRTLAVFLTSGVLAHVVSLADWSPRGGGDSVAICGLLGALAVTCLLRGNALGLTFKDSWYALIVPAAGLFLCLVHNNHGAGLLAGCLLGLAITARMRTRLPQPAAA</sequence>
<reference evidence="10" key="1">
    <citation type="journal article" date="2019" name="Int. J. Syst. Evol. Microbiol.">
        <title>The Global Catalogue of Microorganisms (GCM) 10K type strain sequencing project: providing services to taxonomists for standard genome sequencing and annotation.</title>
        <authorList>
            <consortium name="The Broad Institute Genomics Platform"/>
            <consortium name="The Broad Institute Genome Sequencing Center for Infectious Disease"/>
            <person name="Wu L."/>
            <person name="Ma J."/>
        </authorList>
    </citation>
    <scope>NUCLEOTIDE SEQUENCE [LARGE SCALE GENOMIC DNA]</scope>
    <source>
        <strain evidence="10">JCM 3399</strain>
    </source>
</reference>
<evidence type="ECO:0000256" key="4">
    <source>
        <dbReference type="ARBA" id="ARBA00022801"/>
    </source>
</evidence>
<feature type="transmembrane region" description="Helical" evidence="7">
    <location>
        <begin position="136"/>
        <end position="155"/>
    </location>
</feature>
<dbReference type="EMBL" id="BMRP01000025">
    <property type="protein sequence ID" value="GGU84577.1"/>
    <property type="molecule type" value="Genomic_DNA"/>
</dbReference>
<dbReference type="InterPro" id="IPR050925">
    <property type="entry name" value="Rhomboid_protease_S54"/>
</dbReference>
<evidence type="ECO:0000313" key="9">
    <source>
        <dbReference type="EMBL" id="GGU84577.1"/>
    </source>
</evidence>
<dbReference type="InterPro" id="IPR035952">
    <property type="entry name" value="Rhomboid-like_sf"/>
</dbReference>
<dbReference type="PANTHER" id="PTHR43731">
    <property type="entry name" value="RHOMBOID PROTEASE"/>
    <property type="match status" value="1"/>
</dbReference>